<name>A0A268S1A2_SHOCL</name>
<organism evidence="1 2">
    <name type="scientific">Shouchella clausii</name>
    <name type="common">Alkalihalobacillus clausii</name>
    <dbReference type="NCBI Taxonomy" id="79880"/>
    <lineage>
        <taxon>Bacteria</taxon>
        <taxon>Bacillati</taxon>
        <taxon>Bacillota</taxon>
        <taxon>Bacilli</taxon>
        <taxon>Bacillales</taxon>
        <taxon>Bacillaceae</taxon>
        <taxon>Shouchella</taxon>
    </lineage>
</organism>
<dbReference type="EMBL" id="NPBS01000040">
    <property type="protein sequence ID" value="PAF26260.1"/>
    <property type="molecule type" value="Genomic_DNA"/>
</dbReference>
<comment type="caution">
    <text evidence="1">The sequence shown here is derived from an EMBL/GenBank/DDBJ whole genome shotgun (WGS) entry which is preliminary data.</text>
</comment>
<reference evidence="1 2" key="1">
    <citation type="submission" date="2017-07" db="EMBL/GenBank/DDBJ databases">
        <title>Isolation and whole genome analysis of endospore-forming bacteria from heroin.</title>
        <authorList>
            <person name="Kalinowski J."/>
            <person name="Ahrens B."/>
            <person name="Al-Dilaimi A."/>
            <person name="Winkler A."/>
            <person name="Wibberg D."/>
            <person name="Schleenbecker U."/>
            <person name="Ruckert C."/>
            <person name="Wolfel R."/>
            <person name="Grass G."/>
        </authorList>
    </citation>
    <scope>NUCLEOTIDE SEQUENCE [LARGE SCALE GENOMIC DNA]</scope>
    <source>
        <strain evidence="1 2">7523-2</strain>
    </source>
</reference>
<sequence>GTAPVGEAWEAYKQFVGASFTMQKVIWIHEDAPEQHQQLLQASMETLIQDDQFMAQSEEILENYQPLVGEELQTRIDSMLTMSPETLEWVSQFLLDTYDVDITKL</sequence>
<proteinExistence type="predicted"/>
<dbReference type="AlphaFoldDB" id="A0A268S1A2"/>
<feature type="non-terminal residue" evidence="1">
    <location>
        <position position="1"/>
    </location>
</feature>
<protein>
    <submittedName>
        <fullName evidence="1">Uncharacterized protein</fullName>
    </submittedName>
</protein>
<accession>A0A268S1A2</accession>
<evidence type="ECO:0000313" key="2">
    <source>
        <dbReference type="Proteomes" id="UP000216133"/>
    </source>
</evidence>
<gene>
    <name evidence="1" type="ORF">CHH61_09525</name>
</gene>
<dbReference type="Proteomes" id="UP000216133">
    <property type="component" value="Unassembled WGS sequence"/>
</dbReference>
<evidence type="ECO:0000313" key="1">
    <source>
        <dbReference type="EMBL" id="PAF26260.1"/>
    </source>
</evidence>